<dbReference type="PANTHER" id="PTHR46018">
    <property type="entry name" value="ZINC PHOSPHODIESTERASE ELAC PROTEIN 1"/>
    <property type="match status" value="1"/>
</dbReference>
<dbReference type="CDD" id="cd16272">
    <property type="entry name" value="RNaseZ_MBL-fold"/>
    <property type="match status" value="1"/>
</dbReference>
<dbReference type="SMART" id="SM00849">
    <property type="entry name" value="Lactamase_B"/>
    <property type="match status" value="1"/>
</dbReference>
<reference evidence="3" key="1">
    <citation type="journal article" date="2019" name="Int. J. Syst. Evol. Microbiol.">
        <title>The Global Catalogue of Microorganisms (GCM) 10K type strain sequencing project: providing services to taxonomists for standard genome sequencing and annotation.</title>
        <authorList>
            <consortium name="The Broad Institute Genomics Platform"/>
            <consortium name="The Broad Institute Genome Sequencing Center for Infectious Disease"/>
            <person name="Wu L."/>
            <person name="Ma J."/>
        </authorList>
    </citation>
    <scope>NUCLEOTIDE SEQUENCE [LARGE SCALE GENOMIC DNA]</scope>
    <source>
        <strain evidence="3">CGMCC 1.19062</strain>
    </source>
</reference>
<name>A0ABW5DQ42_9PROT</name>
<dbReference type="SUPFAM" id="SSF56281">
    <property type="entry name" value="Metallo-hydrolase/oxidoreductase"/>
    <property type="match status" value="1"/>
</dbReference>
<comment type="caution">
    <text evidence="2">The sequence shown here is derived from an EMBL/GenBank/DDBJ whole genome shotgun (WGS) entry which is preliminary data.</text>
</comment>
<organism evidence="2 3">
    <name type="scientific">Lacibacterium aquatile</name>
    <dbReference type="NCBI Taxonomy" id="1168082"/>
    <lineage>
        <taxon>Bacteria</taxon>
        <taxon>Pseudomonadati</taxon>
        <taxon>Pseudomonadota</taxon>
        <taxon>Alphaproteobacteria</taxon>
        <taxon>Rhodospirillales</taxon>
        <taxon>Rhodospirillaceae</taxon>
    </lineage>
</organism>
<evidence type="ECO:0000313" key="2">
    <source>
        <dbReference type="EMBL" id="MFD2263127.1"/>
    </source>
</evidence>
<gene>
    <name evidence="2" type="ORF">ACFSM5_09535</name>
</gene>
<accession>A0ABW5DQ42</accession>
<dbReference type="InterPro" id="IPR036866">
    <property type="entry name" value="RibonucZ/Hydroxyglut_hydro"/>
</dbReference>
<dbReference type="Gene3D" id="3.60.15.10">
    <property type="entry name" value="Ribonuclease Z/Hydroxyacylglutathione hydrolase-like"/>
    <property type="match status" value="1"/>
</dbReference>
<dbReference type="Pfam" id="PF23023">
    <property type="entry name" value="Anti-Pycsar_Apyc1"/>
    <property type="match status" value="1"/>
</dbReference>
<evidence type="ECO:0000313" key="3">
    <source>
        <dbReference type="Proteomes" id="UP001597295"/>
    </source>
</evidence>
<evidence type="ECO:0000259" key="1">
    <source>
        <dbReference type="SMART" id="SM00849"/>
    </source>
</evidence>
<dbReference type="Proteomes" id="UP001597295">
    <property type="component" value="Unassembled WGS sequence"/>
</dbReference>
<keyword evidence="3" id="KW-1185">Reference proteome</keyword>
<dbReference type="PANTHER" id="PTHR46018:SF4">
    <property type="entry name" value="METALLO-HYDROLASE YHFI-RELATED"/>
    <property type="match status" value="1"/>
</dbReference>
<protein>
    <submittedName>
        <fullName evidence="2">MBL fold metallo-hydrolase</fullName>
    </submittedName>
</protein>
<feature type="domain" description="Metallo-beta-lactamase" evidence="1">
    <location>
        <begin position="18"/>
        <end position="192"/>
    </location>
</feature>
<proteinExistence type="predicted"/>
<sequence>MIHIDILGCGEAFDPDRANSSVLVTADGFRLLIDCGMGVAQAVWQRSMDADFIDAVYFTHLHVDHCGGLPALLDHMGAAGRKKPLVIYGPDDALDRIEAAILFAAWPGKTLDFPVQVLPKLAQSAIGPMTARFAQTEHSATNHAIRLELGQASFFYSGDGRPTPASRELMTGVKVAFHETQALSGKAPVPGHCDFDTVQGLLDQQSIGQMWLYHTAGRSDEAFAERLREAEDNRLNYAKAGVSFAVT</sequence>
<dbReference type="RefSeq" id="WP_379876099.1">
    <property type="nucleotide sequence ID" value="NZ_JBHUIP010000009.1"/>
</dbReference>
<dbReference type="InterPro" id="IPR001279">
    <property type="entry name" value="Metallo-B-lactamas"/>
</dbReference>
<dbReference type="EMBL" id="JBHUIP010000009">
    <property type="protein sequence ID" value="MFD2263127.1"/>
    <property type="molecule type" value="Genomic_DNA"/>
</dbReference>